<proteinExistence type="predicted"/>
<evidence type="ECO:0000256" key="1">
    <source>
        <dbReference type="SAM" id="MobiDB-lite"/>
    </source>
</evidence>
<reference evidence="2 3" key="1">
    <citation type="submission" date="2023-03" db="EMBL/GenBank/DDBJ databases">
        <title>Strain FZY0004 represents a novel species in the genus Thalassospira isolated from seawater.</title>
        <authorList>
            <person name="Fu Z.-Y."/>
        </authorList>
    </citation>
    <scope>NUCLEOTIDE SEQUENCE [LARGE SCALE GENOMIC DNA]</scope>
    <source>
        <strain evidence="2 3">FZY0004</strain>
    </source>
</reference>
<gene>
    <name evidence="2" type="ORF">P7680_21525</name>
</gene>
<dbReference type="RefSeq" id="WP_278007048.1">
    <property type="nucleotide sequence ID" value="NZ_JARSBO010000014.1"/>
</dbReference>
<dbReference type="Proteomes" id="UP001529180">
    <property type="component" value="Unassembled WGS sequence"/>
</dbReference>
<comment type="caution">
    <text evidence="2">The sequence shown here is derived from an EMBL/GenBank/DDBJ whole genome shotgun (WGS) entry which is preliminary data.</text>
</comment>
<evidence type="ECO:0008006" key="4">
    <source>
        <dbReference type="Google" id="ProtNLM"/>
    </source>
</evidence>
<dbReference type="EMBL" id="JARSBO010000014">
    <property type="protein sequence ID" value="MDG4721599.1"/>
    <property type="molecule type" value="Genomic_DNA"/>
</dbReference>
<evidence type="ECO:0000313" key="2">
    <source>
        <dbReference type="EMBL" id="MDG4721599.1"/>
    </source>
</evidence>
<accession>A0ABT6GHN2</accession>
<evidence type="ECO:0000313" key="3">
    <source>
        <dbReference type="Proteomes" id="UP001529180"/>
    </source>
</evidence>
<protein>
    <recommendedName>
        <fullName evidence="4">Terminase small subunit</fullName>
    </recommendedName>
</protein>
<organism evidence="2 3">
    <name type="scientific">Thalassospira aquimaris</name>
    <dbReference type="NCBI Taxonomy" id="3037796"/>
    <lineage>
        <taxon>Bacteria</taxon>
        <taxon>Pseudomonadati</taxon>
        <taxon>Pseudomonadota</taxon>
        <taxon>Alphaproteobacteria</taxon>
        <taxon>Rhodospirillales</taxon>
        <taxon>Thalassospiraceae</taxon>
        <taxon>Thalassospira</taxon>
    </lineage>
</organism>
<name>A0ABT6GHN2_9PROT</name>
<sequence length="131" mass="14511">MNAVNPDRPQSLYVRIEDLPLLEQFKGMSPKDRADLISNIMLMRAAKTLQSEAELSDEQAKAEQVTYDGRLIELTKAADRSLRTVATFMQLEKASPNGSDENDDGSDESRVETAFGLLDQLSEEGDGEEDS</sequence>
<keyword evidence="3" id="KW-1185">Reference proteome</keyword>
<feature type="region of interest" description="Disordered" evidence="1">
    <location>
        <begin position="89"/>
        <end position="111"/>
    </location>
</feature>